<organism evidence="7 8">
    <name type="scientific">Pollutimonas subterranea</name>
    <dbReference type="NCBI Taxonomy" id="2045210"/>
    <lineage>
        <taxon>Bacteria</taxon>
        <taxon>Pseudomonadati</taxon>
        <taxon>Pseudomonadota</taxon>
        <taxon>Betaproteobacteria</taxon>
        <taxon>Burkholderiales</taxon>
        <taxon>Alcaligenaceae</taxon>
        <taxon>Pollutimonas</taxon>
    </lineage>
</organism>
<dbReference type="PANTHER" id="PTHR42789">
    <property type="entry name" value="D-ISOMER SPECIFIC 2-HYDROXYACID DEHYDROGENASE FAMILY PROTEIN (AFU_ORTHOLOGUE AFUA_6G10090)"/>
    <property type="match status" value="1"/>
</dbReference>
<dbReference type="SUPFAM" id="SSF52283">
    <property type="entry name" value="Formate/glycerate dehydrogenase catalytic domain-like"/>
    <property type="match status" value="1"/>
</dbReference>
<dbReference type="InterPro" id="IPR029753">
    <property type="entry name" value="D-isomer_DH_CS"/>
</dbReference>
<evidence type="ECO:0000259" key="5">
    <source>
        <dbReference type="Pfam" id="PF00389"/>
    </source>
</evidence>
<dbReference type="PANTHER" id="PTHR42789:SF1">
    <property type="entry name" value="D-ISOMER SPECIFIC 2-HYDROXYACID DEHYDROGENASE FAMILY PROTEIN (AFU_ORTHOLOGUE AFUA_6G10090)"/>
    <property type="match status" value="1"/>
</dbReference>
<dbReference type="CDD" id="cd12169">
    <property type="entry name" value="PGDH_like_1"/>
    <property type="match status" value="1"/>
</dbReference>
<name>A0A2N4U6Z3_9BURK</name>
<dbReference type="InterPro" id="IPR050857">
    <property type="entry name" value="D-2-hydroxyacid_DH"/>
</dbReference>
<dbReference type="Proteomes" id="UP000234190">
    <property type="component" value="Unassembled WGS sequence"/>
</dbReference>
<comment type="similarity">
    <text evidence="1 4">Belongs to the D-isomer specific 2-hydroxyacid dehydrogenase family.</text>
</comment>
<protein>
    <submittedName>
        <fullName evidence="7">3-phosphoglycerate dehydrogenase</fullName>
    </submittedName>
</protein>
<evidence type="ECO:0000259" key="6">
    <source>
        <dbReference type="Pfam" id="PF02826"/>
    </source>
</evidence>
<keyword evidence="3" id="KW-0520">NAD</keyword>
<accession>A0A2N4U6Z3</accession>
<keyword evidence="2 4" id="KW-0560">Oxidoreductase</keyword>
<dbReference type="InterPro" id="IPR036291">
    <property type="entry name" value="NAD(P)-bd_dom_sf"/>
</dbReference>
<dbReference type="Pfam" id="PF00389">
    <property type="entry name" value="2-Hacid_dh"/>
    <property type="match status" value="1"/>
</dbReference>
<sequence length="351" mass="38049">MGRSGQDCWYRGELIMYIARPVIAIIDDYEGFVPALNAYGMLKEALPNADIRVITRQPLDDGAIRQIRDVEYLVLIRERSPITAQLLDGLPALRALVQTGTAGQAATSHIDQEACAQRGIAILEGGVSDGHSAAEITWALILNASRNVHHYMNSMKQGSWQQGNPTGQIGRALHGQTLGILGYGRIGQLLGGYAQAFGMDVLVWGRENTRLAAQKTGVRLTDGRDALFEQSDILALQMRMSSESRHSVTLRDLGLMKPTSLLVNTGRPGLIEPGALVAALKAGRPGRVAVDVHEHEPVLHATGLTESPRCTATPHIGYVERNSYEILFDAAFRKLIAFLNTNTAGAVDKPT</sequence>
<evidence type="ECO:0000256" key="2">
    <source>
        <dbReference type="ARBA" id="ARBA00023002"/>
    </source>
</evidence>
<evidence type="ECO:0000256" key="1">
    <source>
        <dbReference type="ARBA" id="ARBA00005854"/>
    </source>
</evidence>
<evidence type="ECO:0000313" key="7">
    <source>
        <dbReference type="EMBL" id="PLC50790.1"/>
    </source>
</evidence>
<dbReference type="AlphaFoldDB" id="A0A2N4U6Z3"/>
<gene>
    <name evidence="7" type="ORF">CR159_07290</name>
</gene>
<proteinExistence type="inferred from homology"/>
<dbReference type="GO" id="GO:0051287">
    <property type="term" value="F:NAD binding"/>
    <property type="evidence" value="ECO:0007669"/>
    <property type="project" value="InterPro"/>
</dbReference>
<feature type="domain" description="D-isomer specific 2-hydroxyacid dehydrogenase catalytic" evidence="5">
    <location>
        <begin position="50"/>
        <end position="343"/>
    </location>
</feature>
<dbReference type="InterPro" id="IPR006139">
    <property type="entry name" value="D-isomer_2_OHA_DH_cat_dom"/>
</dbReference>
<keyword evidence="8" id="KW-1185">Reference proteome</keyword>
<dbReference type="PROSITE" id="PS00671">
    <property type="entry name" value="D_2_HYDROXYACID_DH_3"/>
    <property type="match status" value="1"/>
</dbReference>
<dbReference type="EMBL" id="PDNW01000004">
    <property type="protein sequence ID" value="PLC50790.1"/>
    <property type="molecule type" value="Genomic_DNA"/>
</dbReference>
<dbReference type="Pfam" id="PF02826">
    <property type="entry name" value="2-Hacid_dh_C"/>
    <property type="match status" value="1"/>
</dbReference>
<evidence type="ECO:0000313" key="8">
    <source>
        <dbReference type="Proteomes" id="UP000234190"/>
    </source>
</evidence>
<evidence type="ECO:0000256" key="3">
    <source>
        <dbReference type="ARBA" id="ARBA00023027"/>
    </source>
</evidence>
<feature type="domain" description="D-isomer specific 2-hydroxyacid dehydrogenase NAD-binding" evidence="6">
    <location>
        <begin position="139"/>
        <end position="317"/>
    </location>
</feature>
<dbReference type="SUPFAM" id="SSF51735">
    <property type="entry name" value="NAD(P)-binding Rossmann-fold domains"/>
    <property type="match status" value="1"/>
</dbReference>
<evidence type="ECO:0000256" key="4">
    <source>
        <dbReference type="RuleBase" id="RU003719"/>
    </source>
</evidence>
<dbReference type="InterPro" id="IPR006140">
    <property type="entry name" value="D-isomer_DH_NAD-bd"/>
</dbReference>
<comment type="caution">
    <text evidence="7">The sequence shown here is derived from an EMBL/GenBank/DDBJ whole genome shotgun (WGS) entry which is preliminary data.</text>
</comment>
<reference evidence="7 8" key="1">
    <citation type="submission" date="2017-10" db="EMBL/GenBank/DDBJ databases">
        <title>Two draft genome sequences of Pusillimonas sp. strains isolated from a nitrate- and radionuclide-contaminated groundwater in Russia.</title>
        <authorList>
            <person name="Grouzdev D.S."/>
            <person name="Tourova T.P."/>
            <person name="Goeva M.A."/>
            <person name="Babich T.L."/>
            <person name="Sokolova D.S."/>
            <person name="Abdullin R."/>
            <person name="Poltaraus A.B."/>
            <person name="Toshchakov S.V."/>
            <person name="Nazina T.N."/>
        </authorList>
    </citation>
    <scope>NUCLEOTIDE SEQUENCE [LARGE SCALE GENOMIC DNA]</scope>
    <source>
        <strain evidence="7 8">JR1/69-3-13</strain>
    </source>
</reference>
<dbReference type="GO" id="GO:0016616">
    <property type="term" value="F:oxidoreductase activity, acting on the CH-OH group of donors, NAD or NADP as acceptor"/>
    <property type="evidence" value="ECO:0007669"/>
    <property type="project" value="InterPro"/>
</dbReference>
<dbReference type="Gene3D" id="3.40.50.720">
    <property type="entry name" value="NAD(P)-binding Rossmann-like Domain"/>
    <property type="match status" value="2"/>
</dbReference>